<comment type="caution">
    <text evidence="1">The sequence shown here is derived from an EMBL/GenBank/DDBJ whole genome shotgun (WGS) entry which is preliminary data.</text>
</comment>
<keyword evidence="2" id="KW-1185">Reference proteome</keyword>
<accession>A0ACB6V3U9</accession>
<dbReference type="Proteomes" id="UP000744676">
    <property type="component" value="Unassembled WGS sequence"/>
</dbReference>
<evidence type="ECO:0000313" key="2">
    <source>
        <dbReference type="Proteomes" id="UP000744676"/>
    </source>
</evidence>
<name>A0ACB6V3U9_9ASCO</name>
<protein>
    <submittedName>
        <fullName evidence="1">Uncharacterized protein</fullName>
    </submittedName>
</protein>
<gene>
    <name evidence="1" type="ORF">D0Z00_002528</name>
</gene>
<dbReference type="EMBL" id="QVQA01000074">
    <property type="protein sequence ID" value="KAF5097063.1"/>
    <property type="molecule type" value="Genomic_DNA"/>
</dbReference>
<proteinExistence type="predicted"/>
<reference evidence="1 2" key="1">
    <citation type="journal article" date="2020" name="Front. Microbiol.">
        <title>Phenotypic and Genetic Characterization of the Cheese Ripening Yeast Geotrichum candidum.</title>
        <authorList>
            <person name="Perkins V."/>
            <person name="Vignola S."/>
            <person name="Lessard M.H."/>
            <person name="Plante P.L."/>
            <person name="Corbeil J."/>
            <person name="Dugat-Bony E."/>
            <person name="Frenette M."/>
            <person name="Labrie S."/>
        </authorList>
    </citation>
    <scope>NUCLEOTIDE SEQUENCE [LARGE SCALE GENOMIC DNA]</scope>
    <source>
        <strain evidence="1 2">LMA-1147</strain>
    </source>
</reference>
<sequence length="823" mass="90788">MATRRLLLSSAGGSIARTFSTTAVLERGGAPRRIRPGRNTGNTSSNTSTRRQPPTALQKEDILVKSVEDLEKILPNMPAEEQARLRRVIDEYGPGLNKYLQNAQDLSSFGTFDGAEDAIAPPDEALVNGTPYAQAVALLTQFTERIYQKESTGESVDPKEYKALWEVVRDFSKMKVDDTVGPPMQMLVLLFQFAKNMTGRPRTQAIRLVGDLLYRYQTMRLDPFNEVDYLLALSRTRGMRKALTVWESRCSKKDVENSIWWQEVGACLYLNAHNLPRAEVLVAESQRKFNGYVSPKVVVQLIANHLGAGQPDRAWEWYEHLIAQVRANGGPGEPEVITGDMDPDEATEIFNRKVYPSQYQLANVLLLFLNNFQTTFSVRGLQDFKELNIVLPTEKALEFLKVIARNISRLEPSTLKSLLPSELQQAGVSAAETYTPVLLRVALEKLTEVSPELRDNPEFYVAWILALANMGNVDGALSVVNTMLARKVSPSHVTFHTVIKALLTKGKLEFALAVLEYMETGGASRPDVFAQKYTVPITPGPVSTTPADFAAKRAVAIPAPTSIHYALLLQYGARRKRHQFVAAVLERMRERGVAHDQTSILALLHYRYRAGDFRGVFAVLTMAVHTGIQFSREGYAAVWTMLADFYRTHGADPALVAETAAALDLQRDVWLRMLRASGVRPDLDLYGAAAGTLLRAGLVPEALAAVRYTTEVCGLELNALYGLKLMRIAKKIAPRYGSGANAGATIPKDTLMQAAQRERALERLLNVVSRDTAGGGAQLRAVRISAPTLLDAVYLALGANPVDYADRVDALVSEYAAAAPRSQ</sequence>
<organism evidence="1 2">
    <name type="scientific">Geotrichum galactomycetum</name>
    <dbReference type="NCBI Taxonomy" id="27317"/>
    <lineage>
        <taxon>Eukaryota</taxon>
        <taxon>Fungi</taxon>
        <taxon>Dikarya</taxon>
        <taxon>Ascomycota</taxon>
        <taxon>Saccharomycotina</taxon>
        <taxon>Dipodascomycetes</taxon>
        <taxon>Dipodascales</taxon>
        <taxon>Dipodascaceae</taxon>
        <taxon>Geotrichum</taxon>
    </lineage>
</organism>
<evidence type="ECO:0000313" key="1">
    <source>
        <dbReference type="EMBL" id="KAF5097063.1"/>
    </source>
</evidence>